<protein>
    <submittedName>
        <fullName evidence="2">Uncharacterized protein</fullName>
    </submittedName>
</protein>
<evidence type="ECO:0000313" key="2">
    <source>
        <dbReference type="EMBL" id="MBE1559865.1"/>
    </source>
</evidence>
<accession>A0ABR9KCY4</accession>
<keyword evidence="3" id="KW-1185">Reference proteome</keyword>
<gene>
    <name evidence="2" type="ORF">H4W81_002644</name>
</gene>
<organism evidence="2 3">
    <name type="scientific">Nonomuraea africana</name>
    <dbReference type="NCBI Taxonomy" id="46171"/>
    <lineage>
        <taxon>Bacteria</taxon>
        <taxon>Bacillati</taxon>
        <taxon>Actinomycetota</taxon>
        <taxon>Actinomycetes</taxon>
        <taxon>Streptosporangiales</taxon>
        <taxon>Streptosporangiaceae</taxon>
        <taxon>Nonomuraea</taxon>
    </lineage>
</organism>
<dbReference type="Proteomes" id="UP000661607">
    <property type="component" value="Unassembled WGS sequence"/>
</dbReference>
<evidence type="ECO:0000256" key="1">
    <source>
        <dbReference type="SAM" id="MobiDB-lite"/>
    </source>
</evidence>
<feature type="region of interest" description="Disordered" evidence="1">
    <location>
        <begin position="1"/>
        <end position="29"/>
    </location>
</feature>
<sequence>MVPLAVATAGARAGAGRRSASKSGARWRPPMRWAVPQQRIEHRTDSFTRYRCHGNFPEIGVAAAVAQ</sequence>
<reference evidence="2 3" key="1">
    <citation type="submission" date="2020-10" db="EMBL/GenBank/DDBJ databases">
        <title>Sequencing the genomes of 1000 actinobacteria strains.</title>
        <authorList>
            <person name="Klenk H.-P."/>
        </authorList>
    </citation>
    <scope>NUCLEOTIDE SEQUENCE [LARGE SCALE GENOMIC DNA]</scope>
    <source>
        <strain evidence="2 3">DSM 43748</strain>
    </source>
</reference>
<comment type="caution">
    <text evidence="2">The sequence shown here is derived from an EMBL/GenBank/DDBJ whole genome shotgun (WGS) entry which is preliminary data.</text>
</comment>
<dbReference type="EMBL" id="JADBEF010000001">
    <property type="protein sequence ID" value="MBE1559865.1"/>
    <property type="molecule type" value="Genomic_DNA"/>
</dbReference>
<name>A0ABR9KCY4_9ACTN</name>
<evidence type="ECO:0000313" key="3">
    <source>
        <dbReference type="Proteomes" id="UP000661607"/>
    </source>
</evidence>
<proteinExistence type="predicted"/>
<feature type="compositionally biased region" description="Low complexity" evidence="1">
    <location>
        <begin position="1"/>
        <end position="26"/>
    </location>
</feature>